<dbReference type="InterPro" id="IPR031968">
    <property type="entry name" value="VASt"/>
</dbReference>
<dbReference type="OMA" id="XVSTELR"/>
<organism evidence="9 10">
    <name type="scientific">Kryptolebias marmoratus</name>
    <name type="common">Mangrove killifish</name>
    <name type="synonym">Rivulus marmoratus</name>
    <dbReference type="NCBI Taxonomy" id="37003"/>
    <lineage>
        <taxon>Eukaryota</taxon>
        <taxon>Metazoa</taxon>
        <taxon>Chordata</taxon>
        <taxon>Craniata</taxon>
        <taxon>Vertebrata</taxon>
        <taxon>Euteleostomi</taxon>
        <taxon>Actinopterygii</taxon>
        <taxon>Neopterygii</taxon>
        <taxon>Teleostei</taxon>
        <taxon>Neoteleostei</taxon>
        <taxon>Acanthomorphata</taxon>
        <taxon>Ovalentaria</taxon>
        <taxon>Atherinomorphae</taxon>
        <taxon>Cyprinodontiformes</taxon>
        <taxon>Rivulidae</taxon>
        <taxon>Kryptolebias</taxon>
    </lineage>
</organism>
<dbReference type="PANTHER" id="PTHR23319:SF3">
    <property type="entry name" value="PROTEIN ASTER-B"/>
    <property type="match status" value="1"/>
</dbReference>
<dbReference type="PROSITE" id="PS51778">
    <property type="entry name" value="VAST"/>
    <property type="match status" value="1"/>
</dbReference>
<dbReference type="AlphaFoldDB" id="A0A3Q2ZFM4"/>
<feature type="compositionally biased region" description="Low complexity" evidence="6">
    <location>
        <begin position="1"/>
        <end position="14"/>
    </location>
</feature>
<feature type="compositionally biased region" description="Basic and acidic residues" evidence="6">
    <location>
        <begin position="38"/>
        <end position="48"/>
    </location>
</feature>
<evidence type="ECO:0000256" key="1">
    <source>
        <dbReference type="ARBA" id="ARBA00004167"/>
    </source>
</evidence>
<dbReference type="SMART" id="SM00568">
    <property type="entry name" value="GRAM"/>
    <property type="match status" value="1"/>
</dbReference>
<feature type="region of interest" description="Disordered" evidence="6">
    <location>
        <begin position="343"/>
        <end position="377"/>
    </location>
</feature>
<dbReference type="GO" id="GO:0032366">
    <property type="term" value="P:intracellular sterol transport"/>
    <property type="evidence" value="ECO:0007669"/>
    <property type="project" value="TreeGrafter"/>
</dbReference>
<reference evidence="9" key="2">
    <citation type="submission" date="2025-09" db="UniProtKB">
        <authorList>
            <consortium name="Ensembl"/>
        </authorList>
    </citation>
    <scope>IDENTIFICATION</scope>
</reference>
<dbReference type="FunFam" id="2.30.29.30:FF:000008">
    <property type="entry name" value="GRAM domain containing 1B"/>
    <property type="match status" value="1"/>
</dbReference>
<feature type="transmembrane region" description="Helical" evidence="7">
    <location>
        <begin position="641"/>
        <end position="661"/>
    </location>
</feature>
<dbReference type="Ensembl" id="ENSKMAT00000002439.1">
    <property type="protein sequence ID" value="ENSKMAP00000002388.1"/>
    <property type="gene ID" value="ENSKMAG00000001711.1"/>
</dbReference>
<keyword evidence="2 7" id="KW-0812">Transmembrane</keyword>
<evidence type="ECO:0000256" key="5">
    <source>
        <dbReference type="SAM" id="Coils"/>
    </source>
</evidence>
<dbReference type="Proteomes" id="UP000264800">
    <property type="component" value="Unplaced"/>
</dbReference>
<dbReference type="GO" id="GO:0140268">
    <property type="term" value="C:endoplasmic reticulum-plasma membrane contact site"/>
    <property type="evidence" value="ECO:0007669"/>
    <property type="project" value="TreeGrafter"/>
</dbReference>
<dbReference type="InterPro" id="IPR051482">
    <property type="entry name" value="Cholesterol_transport"/>
</dbReference>
<dbReference type="InterPro" id="IPR004182">
    <property type="entry name" value="GRAM"/>
</dbReference>
<feature type="coiled-coil region" evidence="5">
    <location>
        <begin position="537"/>
        <end position="564"/>
    </location>
</feature>
<comment type="subcellular location">
    <subcellularLocation>
        <location evidence="1">Membrane</location>
        <topology evidence="1">Single-pass membrane protein</topology>
    </subcellularLocation>
</comment>
<dbReference type="GeneTree" id="ENSGT00940000156649"/>
<name>A0A3Q2ZFM4_KRYMA</name>
<feature type="domain" description="VASt" evidence="8">
    <location>
        <begin position="388"/>
        <end position="559"/>
    </location>
</feature>
<evidence type="ECO:0000259" key="8">
    <source>
        <dbReference type="PROSITE" id="PS51778"/>
    </source>
</evidence>
<evidence type="ECO:0000313" key="9">
    <source>
        <dbReference type="Ensembl" id="ENSKMAP00000002388.1"/>
    </source>
</evidence>
<keyword evidence="3 7" id="KW-1133">Transmembrane helix</keyword>
<dbReference type="Pfam" id="PF02893">
    <property type="entry name" value="GRAM"/>
    <property type="match status" value="1"/>
</dbReference>
<dbReference type="GO" id="GO:0005789">
    <property type="term" value="C:endoplasmic reticulum membrane"/>
    <property type="evidence" value="ECO:0007669"/>
    <property type="project" value="TreeGrafter"/>
</dbReference>
<evidence type="ECO:0000313" key="10">
    <source>
        <dbReference type="Proteomes" id="UP000264800"/>
    </source>
</evidence>
<dbReference type="InterPro" id="IPR011993">
    <property type="entry name" value="PH-like_dom_sf"/>
</dbReference>
<keyword evidence="10" id="KW-1185">Reference proteome</keyword>
<dbReference type="Gene3D" id="2.30.29.30">
    <property type="entry name" value="Pleckstrin-homology domain (PH domain)/Phosphotyrosine-binding domain (PTB)"/>
    <property type="match status" value="1"/>
</dbReference>
<dbReference type="GO" id="GO:0015485">
    <property type="term" value="F:cholesterol binding"/>
    <property type="evidence" value="ECO:0007669"/>
    <property type="project" value="TreeGrafter"/>
</dbReference>
<accession>A0A3Q2ZFM4</accession>
<proteinExistence type="predicted"/>
<dbReference type="GO" id="GO:0005886">
    <property type="term" value="C:plasma membrane"/>
    <property type="evidence" value="ECO:0007669"/>
    <property type="project" value="TreeGrafter"/>
</dbReference>
<evidence type="ECO:0000256" key="6">
    <source>
        <dbReference type="SAM" id="MobiDB-lite"/>
    </source>
</evidence>
<evidence type="ECO:0000256" key="7">
    <source>
        <dbReference type="SAM" id="Phobius"/>
    </source>
</evidence>
<keyword evidence="4 7" id="KW-0472">Membrane</keyword>
<feature type="region of interest" description="Disordered" evidence="6">
    <location>
        <begin position="1"/>
        <end position="79"/>
    </location>
</feature>
<evidence type="ECO:0000256" key="2">
    <source>
        <dbReference type="ARBA" id="ARBA00022692"/>
    </source>
</evidence>
<feature type="compositionally biased region" description="Polar residues" evidence="6">
    <location>
        <begin position="49"/>
        <end position="73"/>
    </location>
</feature>
<evidence type="ECO:0000256" key="4">
    <source>
        <dbReference type="ARBA" id="ARBA00023136"/>
    </source>
</evidence>
<dbReference type="Pfam" id="PF16016">
    <property type="entry name" value="VASt"/>
    <property type="match status" value="1"/>
</dbReference>
<dbReference type="CDD" id="cd13220">
    <property type="entry name" value="PH-GRAM_GRAMDC"/>
    <property type="match status" value="1"/>
</dbReference>
<keyword evidence="5" id="KW-0175">Coiled coil</keyword>
<dbReference type="GO" id="GO:0120020">
    <property type="term" value="F:cholesterol transfer activity"/>
    <property type="evidence" value="ECO:0007669"/>
    <property type="project" value="TreeGrafter"/>
</dbReference>
<feature type="region of interest" description="Disordered" evidence="6">
    <location>
        <begin position="251"/>
        <end position="311"/>
    </location>
</feature>
<dbReference type="PANTHER" id="PTHR23319">
    <property type="entry name" value="GRAM DOMAIN CONTAINING 1B, ISOFORM E"/>
    <property type="match status" value="1"/>
</dbReference>
<evidence type="ECO:0000256" key="3">
    <source>
        <dbReference type="ARBA" id="ARBA00022989"/>
    </source>
</evidence>
<sequence>MATSSTASNSNKSSPTCSPVLRKRSRSPTPQSQEGENMVEKGSDHSSDKSPSTPEQVVQRTYSVQSARSGGKNSKSHKRLSKYDRLNLIKKSQSWYNVLSPTYKQRNEDFRKLFKQLPDTERLIVDYSCALQRDILLQGRLYLSENWICFYSNIFRWETLLTVRLKDICSMTKEKTARLIPNAIQVCTDTEKHFFTSFGARDRTYMMMFRLWQNALLEKPLCPKELWHFVHQCYGNELGLTSDDEDYVPPDDDFNTMGFSEEIPNEENEINNDNLTKNSTEQTKPEGGSPPPIHKKVVPNSTIPSPGNHDTAITFELPAEEFADCLPDGELLTVPLVLEEKNETSGLGGPVPSPSLDFNDNEDIPTELSDSSETHDEGEVQAFHEDLNGRQHINEVYKFSVDKLYDILFTESQFMSDFMEQRRFSEIVYHPWKKEETGNQTRVILYTISLSNPLAPKTATVTETQTLYKASQESECYIIDAEVITHDVPYHDYFYTLNRYMLTRVAKNKCRLRVSTELRYRKQPWGLVKGFIEKNFWSGLEENFRQLEVELSKLEEILMEAHQLSPKAKVVKNSTVRRKKRPLPHMRSQHLDEALSPVTTPTDEEVIQRIKQVVGSTQTRHQSPEHHHLPGGLALYSVSKLLLIISFVLVLLVFLNMMLFYKLWMLEYSAQSLTTWQSLRLQESKLPQTQMEWAQLLEAQQRYHDAELQKWRKIIKSSVVLLDQMKDSLLNLQRGISLRDYGSETEEKRSRYH</sequence>
<protein>
    <submittedName>
        <fullName evidence="9">GRAM domain containing 1Bb</fullName>
    </submittedName>
</protein>
<reference evidence="9" key="1">
    <citation type="submission" date="2025-08" db="UniProtKB">
        <authorList>
            <consortium name="Ensembl"/>
        </authorList>
    </citation>
    <scope>IDENTIFICATION</scope>
</reference>